<dbReference type="EMBL" id="GBXM01036083">
    <property type="protein sequence ID" value="JAH72494.1"/>
    <property type="molecule type" value="Transcribed_RNA"/>
</dbReference>
<proteinExistence type="predicted"/>
<accession>A0A0E9V2Y3</accession>
<protein>
    <submittedName>
        <fullName evidence="1">Uncharacterized protein</fullName>
    </submittedName>
</protein>
<sequence>MQTPHRKAPAGTQNQGPSCYEEIQVIYLLYIAAPHLLDTEQTVQNDNG</sequence>
<organism evidence="1">
    <name type="scientific">Anguilla anguilla</name>
    <name type="common">European freshwater eel</name>
    <name type="synonym">Muraena anguilla</name>
    <dbReference type="NCBI Taxonomy" id="7936"/>
    <lineage>
        <taxon>Eukaryota</taxon>
        <taxon>Metazoa</taxon>
        <taxon>Chordata</taxon>
        <taxon>Craniata</taxon>
        <taxon>Vertebrata</taxon>
        <taxon>Euteleostomi</taxon>
        <taxon>Actinopterygii</taxon>
        <taxon>Neopterygii</taxon>
        <taxon>Teleostei</taxon>
        <taxon>Anguilliformes</taxon>
        <taxon>Anguillidae</taxon>
        <taxon>Anguilla</taxon>
    </lineage>
</organism>
<reference evidence="1" key="1">
    <citation type="submission" date="2014-11" db="EMBL/GenBank/DDBJ databases">
        <authorList>
            <person name="Amaro Gonzalez C."/>
        </authorList>
    </citation>
    <scope>NUCLEOTIDE SEQUENCE</scope>
</reference>
<evidence type="ECO:0000313" key="1">
    <source>
        <dbReference type="EMBL" id="JAH72494.1"/>
    </source>
</evidence>
<dbReference type="AlphaFoldDB" id="A0A0E9V2Y3"/>
<reference evidence="1" key="2">
    <citation type="journal article" date="2015" name="Fish Shellfish Immunol.">
        <title>Early steps in the European eel (Anguilla anguilla)-Vibrio vulnificus interaction in the gills: Role of the RtxA13 toxin.</title>
        <authorList>
            <person name="Callol A."/>
            <person name="Pajuelo D."/>
            <person name="Ebbesson L."/>
            <person name="Teles M."/>
            <person name="MacKenzie S."/>
            <person name="Amaro C."/>
        </authorList>
    </citation>
    <scope>NUCLEOTIDE SEQUENCE</scope>
</reference>
<name>A0A0E9V2Y3_ANGAN</name>